<dbReference type="EMBL" id="HQ633071">
    <property type="protein sequence ID" value="AGH31531.1"/>
    <property type="molecule type" value="Genomic_DNA"/>
</dbReference>
<dbReference type="RefSeq" id="YP_007674383.1">
    <property type="nucleotide sequence ID" value="NC_020851.1"/>
</dbReference>
<dbReference type="Proteomes" id="UP000201252">
    <property type="component" value="Segment"/>
</dbReference>
<gene>
    <name evidence="1" type="ORF">SWZG_00018</name>
</gene>
<dbReference type="GeneID" id="15010919"/>
<sequence>MTIKEKKALIKTLENAYNTCFDCGHKYGVYSVGCSSVYESKCGVCGETKPITETRDFGYFITGIRKLKLEIQNETRNP</sequence>
<evidence type="ECO:0000313" key="1">
    <source>
        <dbReference type="EMBL" id="AGH31531.1"/>
    </source>
</evidence>
<reference evidence="1 2" key="1">
    <citation type="submission" date="2010-10" db="EMBL/GenBank/DDBJ databases">
        <title>The Genome Sequence of Synechococcus phage S-SKS1.</title>
        <authorList>
            <consortium name="The Broad Institute Genome Sequencing Platform"/>
            <person name="Henn M.R."/>
            <person name="Clokie M."/>
            <person name="Levin J."/>
            <person name="Malboeuf C."/>
            <person name="Casali M."/>
            <person name="Russ C."/>
            <person name="Lennon N."/>
            <person name="Chapman S.B."/>
            <person name="Erlich R."/>
            <person name="Young S.K."/>
            <person name="Yandava C."/>
            <person name="Zeng Q."/>
            <person name="Alvarado L."/>
            <person name="Anderson S."/>
            <person name="Berlin A."/>
            <person name="Chen Z."/>
            <person name="Freedman E."/>
            <person name="Gellesch M."/>
            <person name="Goldberg J."/>
            <person name="Green L."/>
            <person name="Griggs A."/>
            <person name="Gujja S."/>
            <person name="Heilman E.R."/>
            <person name="Heiman D."/>
            <person name="Hollinger A."/>
            <person name="Howarth C."/>
            <person name="Larson L."/>
            <person name="Mehta T."/>
            <person name="Pearson M."/>
            <person name="Roberts A."/>
            <person name="Ryan E."/>
            <person name="Saif S."/>
            <person name="Shea T."/>
            <person name="Shenoy N."/>
            <person name="Sisk P."/>
            <person name="Stolte C."/>
            <person name="Sykes S."/>
            <person name="White J."/>
            <person name="Haas B."/>
            <person name="Nusbaum C."/>
            <person name="Birren B."/>
        </authorList>
    </citation>
    <scope>NUCLEOTIDE SEQUENCE [LARGE SCALE GENOMIC DNA]</scope>
</reference>
<name>M4QP78_9CAUD</name>
<dbReference type="KEGG" id="vg:15010919"/>
<proteinExistence type="predicted"/>
<keyword evidence="2" id="KW-1185">Reference proteome</keyword>
<protein>
    <submittedName>
        <fullName evidence="1">Uncharacterized protein</fullName>
    </submittedName>
</protein>
<accession>M4QP78</accession>
<organism evidence="1 2">
    <name type="scientific">Synechococcus phage S-SKS1</name>
    <dbReference type="NCBI Taxonomy" id="754042"/>
    <lineage>
        <taxon>Viruses</taxon>
        <taxon>Duplodnaviria</taxon>
        <taxon>Heunggongvirae</taxon>
        <taxon>Uroviricota</taxon>
        <taxon>Caudoviricetes</taxon>
        <taxon>Llyrvirus</taxon>
        <taxon>Llyrvirus SSKS1</taxon>
    </lineage>
</organism>
<evidence type="ECO:0000313" key="2">
    <source>
        <dbReference type="Proteomes" id="UP000201252"/>
    </source>
</evidence>